<proteinExistence type="predicted"/>
<evidence type="ECO:0000313" key="1">
    <source>
        <dbReference type="EMBL" id="CEK57365.1"/>
    </source>
</evidence>
<protein>
    <submittedName>
        <fullName evidence="1">Uncharacterized protein</fullName>
    </submittedName>
</protein>
<feature type="non-terminal residue" evidence="1">
    <location>
        <position position="1"/>
    </location>
</feature>
<dbReference type="EMBL" id="HACG01010500">
    <property type="protein sequence ID" value="CEK57365.1"/>
    <property type="molecule type" value="Transcribed_RNA"/>
</dbReference>
<reference evidence="1" key="1">
    <citation type="submission" date="2014-12" db="EMBL/GenBank/DDBJ databases">
        <title>Insight into the proteome of Arion vulgaris.</title>
        <authorList>
            <person name="Aradska J."/>
            <person name="Bulat T."/>
            <person name="Smidak R."/>
            <person name="Sarate P."/>
            <person name="Gangsoo J."/>
            <person name="Sialana F."/>
            <person name="Bilban M."/>
            <person name="Lubec G."/>
        </authorList>
    </citation>
    <scope>NUCLEOTIDE SEQUENCE</scope>
    <source>
        <tissue evidence="1">Skin</tissue>
    </source>
</reference>
<dbReference type="AlphaFoldDB" id="A0A0B6YPG9"/>
<name>A0A0B6YPG9_9EUPU</name>
<sequence>ERLAQAKFADRNQTANNHSVNNSSQMNIGEESSVDRITLFYYLVNKLGSQDALTLLYELPNNDQQFIVRNFFEHKRDFQHESFALAFVDTLEEWHLRNPDSVMIDCIVKILNCYQRRDVLEDEEFHNFLHPFAKTISIRA</sequence>
<gene>
    <name evidence="1" type="primary">ORF29991</name>
</gene>
<accession>A0A0B6YPG9</accession>
<organism evidence="1">
    <name type="scientific">Arion vulgaris</name>
    <dbReference type="NCBI Taxonomy" id="1028688"/>
    <lineage>
        <taxon>Eukaryota</taxon>
        <taxon>Metazoa</taxon>
        <taxon>Spiralia</taxon>
        <taxon>Lophotrochozoa</taxon>
        <taxon>Mollusca</taxon>
        <taxon>Gastropoda</taxon>
        <taxon>Heterobranchia</taxon>
        <taxon>Euthyneura</taxon>
        <taxon>Panpulmonata</taxon>
        <taxon>Eupulmonata</taxon>
        <taxon>Stylommatophora</taxon>
        <taxon>Helicina</taxon>
        <taxon>Arionoidea</taxon>
        <taxon>Arionidae</taxon>
        <taxon>Arion</taxon>
    </lineage>
</organism>